<comment type="similarity">
    <text evidence="1">Belongs to the CFAP97 family.</text>
</comment>
<dbReference type="Proteomes" id="UP000792457">
    <property type="component" value="Unassembled WGS sequence"/>
</dbReference>
<organism evidence="3 4">
    <name type="scientific">Ladona fulva</name>
    <name type="common">Scarce chaser dragonfly</name>
    <name type="synonym">Libellula fulva</name>
    <dbReference type="NCBI Taxonomy" id="123851"/>
    <lineage>
        <taxon>Eukaryota</taxon>
        <taxon>Metazoa</taxon>
        <taxon>Ecdysozoa</taxon>
        <taxon>Arthropoda</taxon>
        <taxon>Hexapoda</taxon>
        <taxon>Insecta</taxon>
        <taxon>Pterygota</taxon>
        <taxon>Palaeoptera</taxon>
        <taxon>Odonata</taxon>
        <taxon>Epiprocta</taxon>
        <taxon>Anisoptera</taxon>
        <taxon>Libelluloidea</taxon>
        <taxon>Libellulidae</taxon>
        <taxon>Ladona</taxon>
    </lineage>
</organism>
<dbReference type="PANTHER" id="PTHR33768:SF3">
    <property type="entry name" value="MIP11318P"/>
    <property type="match status" value="1"/>
</dbReference>
<dbReference type="InterPro" id="IPR029488">
    <property type="entry name" value="Hmw/CFAP97"/>
</dbReference>
<dbReference type="PANTHER" id="PTHR33768">
    <property type="entry name" value="MIP11318P"/>
    <property type="match status" value="1"/>
</dbReference>
<evidence type="ECO:0000256" key="2">
    <source>
        <dbReference type="SAM" id="MobiDB-lite"/>
    </source>
</evidence>
<comment type="caution">
    <text evidence="3">The sequence shown here is derived from an EMBL/GenBank/DDBJ whole genome shotgun (WGS) entry which is preliminary data.</text>
</comment>
<evidence type="ECO:0000313" key="4">
    <source>
        <dbReference type="Proteomes" id="UP000792457"/>
    </source>
</evidence>
<feature type="compositionally biased region" description="Polar residues" evidence="2">
    <location>
        <begin position="119"/>
        <end position="128"/>
    </location>
</feature>
<dbReference type="Pfam" id="PF13879">
    <property type="entry name" value="Hmw_CFAP97"/>
    <property type="match status" value="1"/>
</dbReference>
<reference evidence="3" key="2">
    <citation type="submission" date="2017-10" db="EMBL/GenBank/DDBJ databases">
        <title>Ladona fulva Genome sequencing and assembly.</title>
        <authorList>
            <person name="Murali S."/>
            <person name="Richards S."/>
            <person name="Bandaranaike D."/>
            <person name="Bellair M."/>
            <person name="Blankenburg K."/>
            <person name="Chao H."/>
            <person name="Dinh H."/>
            <person name="Doddapaneni H."/>
            <person name="Dugan-Rocha S."/>
            <person name="Elkadiri S."/>
            <person name="Gnanaolivu R."/>
            <person name="Hernandez B."/>
            <person name="Skinner E."/>
            <person name="Javaid M."/>
            <person name="Lee S."/>
            <person name="Li M."/>
            <person name="Ming W."/>
            <person name="Munidasa M."/>
            <person name="Muniz J."/>
            <person name="Nguyen L."/>
            <person name="Hughes D."/>
            <person name="Osuji N."/>
            <person name="Pu L.-L."/>
            <person name="Puazo M."/>
            <person name="Qu C."/>
            <person name="Quiroz J."/>
            <person name="Raj R."/>
            <person name="Weissenberger G."/>
            <person name="Xin Y."/>
            <person name="Zou X."/>
            <person name="Han Y."/>
            <person name="Worley K."/>
            <person name="Muzny D."/>
            <person name="Gibbs R."/>
        </authorList>
    </citation>
    <scope>NUCLEOTIDE SEQUENCE</scope>
    <source>
        <strain evidence="3">Sampled in the wild</strain>
    </source>
</reference>
<evidence type="ECO:0000256" key="1">
    <source>
        <dbReference type="ARBA" id="ARBA00008315"/>
    </source>
</evidence>
<dbReference type="AlphaFoldDB" id="A0A8K0K4B7"/>
<reference evidence="3" key="1">
    <citation type="submission" date="2013-04" db="EMBL/GenBank/DDBJ databases">
        <authorList>
            <person name="Qu J."/>
            <person name="Murali S.C."/>
            <person name="Bandaranaike D."/>
            <person name="Bellair M."/>
            <person name="Blankenburg K."/>
            <person name="Chao H."/>
            <person name="Dinh H."/>
            <person name="Doddapaneni H."/>
            <person name="Downs B."/>
            <person name="Dugan-Rocha S."/>
            <person name="Elkadiri S."/>
            <person name="Gnanaolivu R.D."/>
            <person name="Hernandez B."/>
            <person name="Javaid M."/>
            <person name="Jayaseelan J.C."/>
            <person name="Lee S."/>
            <person name="Li M."/>
            <person name="Ming W."/>
            <person name="Munidasa M."/>
            <person name="Muniz J."/>
            <person name="Nguyen L."/>
            <person name="Ongeri F."/>
            <person name="Osuji N."/>
            <person name="Pu L.-L."/>
            <person name="Puazo M."/>
            <person name="Qu C."/>
            <person name="Quiroz J."/>
            <person name="Raj R."/>
            <person name="Weissenberger G."/>
            <person name="Xin Y."/>
            <person name="Zou X."/>
            <person name="Han Y."/>
            <person name="Richards S."/>
            <person name="Worley K."/>
            <person name="Muzny D."/>
            <person name="Gibbs R."/>
        </authorList>
    </citation>
    <scope>NUCLEOTIDE SEQUENCE</scope>
    <source>
        <strain evidence="3">Sampled in the wild</strain>
    </source>
</reference>
<protein>
    <submittedName>
        <fullName evidence="3">Uncharacterized protein</fullName>
    </submittedName>
</protein>
<sequence length="156" mass="18240">MLSRRENLLIRPWQDRRYRNHRRKVISATPAIDARPPPFWGHVCCKLKSSAKEEERIARIEQDNFRLLQRMGKIMRSSKKMVDDRWKTAQPTFLNRVGIYIPAGKSRKPTDYSEEPTDSQETACPTLSTTPRRHSRCVACCPSDKKPKEVIINDNF</sequence>
<dbReference type="EMBL" id="KZ308359">
    <property type="protein sequence ID" value="KAG8228092.1"/>
    <property type="molecule type" value="Genomic_DNA"/>
</dbReference>
<accession>A0A8K0K4B7</accession>
<keyword evidence="4" id="KW-1185">Reference proteome</keyword>
<feature type="region of interest" description="Disordered" evidence="2">
    <location>
        <begin position="103"/>
        <end position="128"/>
    </location>
</feature>
<name>A0A8K0K4B7_LADFU</name>
<gene>
    <name evidence="3" type="ORF">J437_LFUL000094</name>
</gene>
<dbReference type="InterPro" id="IPR038792">
    <property type="entry name" value="CFAP97D1/2"/>
</dbReference>
<dbReference type="OrthoDB" id="2163395at2759"/>
<evidence type="ECO:0000313" key="3">
    <source>
        <dbReference type="EMBL" id="KAG8228092.1"/>
    </source>
</evidence>
<proteinExistence type="inferred from homology"/>